<dbReference type="STRING" id="31234.E3N5Q5"/>
<dbReference type="OMA" id="CGILHHD"/>
<dbReference type="PROSITE" id="PS50011">
    <property type="entry name" value="PROTEIN_KINASE_DOM"/>
    <property type="match status" value="1"/>
</dbReference>
<feature type="compositionally biased region" description="Basic and acidic residues" evidence="1">
    <location>
        <begin position="373"/>
        <end position="383"/>
    </location>
</feature>
<dbReference type="KEGG" id="crq:GCK72_013405"/>
<dbReference type="eggNOG" id="KOG1164">
    <property type="taxonomic scope" value="Eukaryota"/>
</dbReference>
<dbReference type="InterPro" id="IPR011009">
    <property type="entry name" value="Kinase-like_dom_sf"/>
</dbReference>
<dbReference type="GeneID" id="9808463"/>
<proteinExistence type="predicted"/>
<dbReference type="Pfam" id="PF00069">
    <property type="entry name" value="Pkinase"/>
    <property type="match status" value="1"/>
</dbReference>
<sequence length="416" mass="47784">MADSMSDAVEQIIVSIDDKISGYQVVEKIDEGAYGQVFKVTKDSKKYAMKIEPKRLDGAHSTLKKEMEIMLELNRQNAKYFPTFSKGGMECKFHILVMTLLGDNLKKLRQKSSNPNSCSNGTWSRIGIQCLYVVKQMHDCGILHHDIKPSNFVIGDSDSEILMNRVFHLIDFGISRKFVRTKKGGPVNASQPNDLEFRPFKKSIDSLKGTPVYTSPNAHNMVDLGRLDDIWSLMYMIAELVKPLPWSHLEGKQLEKVKLKTKLKSLFDNDSFDPIEEMLRSGNFYSYPNYETVYNAFKSVYDNSGCSWLDPYDWETRQMPSYARWKEQADQRRHLFAWEYSEVSTYFKKDQWSILQVELEKKSKDKKDKKKKSVDSKKNKDEAGTLSTTTCEEIASTPVKKQKGGPLKKAVTPKPK</sequence>
<dbReference type="GO" id="GO:0004672">
    <property type="term" value="F:protein kinase activity"/>
    <property type="evidence" value="ECO:0007669"/>
    <property type="project" value="InterPro"/>
</dbReference>
<dbReference type="PANTHER" id="PTHR11909">
    <property type="entry name" value="CASEIN KINASE-RELATED"/>
    <property type="match status" value="1"/>
</dbReference>
<dbReference type="Proteomes" id="UP000008281">
    <property type="component" value="Unassembled WGS sequence"/>
</dbReference>
<dbReference type="FunCoup" id="E3N5Q5">
    <property type="interactions" value="654"/>
</dbReference>
<gene>
    <name evidence="2" type="ORF">CRE_25805</name>
</gene>
<evidence type="ECO:0000256" key="1">
    <source>
        <dbReference type="SAM" id="MobiDB-lite"/>
    </source>
</evidence>
<name>E3N5Q5_CAERE</name>
<dbReference type="HOGENOM" id="CLU_019279_2_5_1"/>
<keyword evidence="3" id="KW-1185">Reference proteome</keyword>
<dbReference type="EMBL" id="DS268533">
    <property type="protein sequence ID" value="EFO87286.1"/>
    <property type="molecule type" value="Genomic_DNA"/>
</dbReference>
<dbReference type="GO" id="GO:0005524">
    <property type="term" value="F:ATP binding"/>
    <property type="evidence" value="ECO:0007669"/>
    <property type="project" value="InterPro"/>
</dbReference>
<dbReference type="InterPro" id="IPR000719">
    <property type="entry name" value="Prot_kinase_dom"/>
</dbReference>
<dbReference type="InterPro" id="IPR008271">
    <property type="entry name" value="Ser/Thr_kinase_AS"/>
</dbReference>
<dbReference type="PROSITE" id="PS00108">
    <property type="entry name" value="PROTEIN_KINASE_ST"/>
    <property type="match status" value="1"/>
</dbReference>
<dbReference type="AlphaFoldDB" id="E3N5Q5"/>
<dbReference type="OrthoDB" id="10020333at2759"/>
<dbReference type="SUPFAM" id="SSF56112">
    <property type="entry name" value="Protein kinase-like (PK-like)"/>
    <property type="match status" value="1"/>
</dbReference>
<organism evidence="3">
    <name type="scientific">Caenorhabditis remanei</name>
    <name type="common">Caenorhabditis vulgaris</name>
    <dbReference type="NCBI Taxonomy" id="31234"/>
    <lineage>
        <taxon>Eukaryota</taxon>
        <taxon>Metazoa</taxon>
        <taxon>Ecdysozoa</taxon>
        <taxon>Nematoda</taxon>
        <taxon>Chromadorea</taxon>
        <taxon>Rhabditida</taxon>
        <taxon>Rhabditina</taxon>
        <taxon>Rhabditomorpha</taxon>
        <taxon>Rhabditoidea</taxon>
        <taxon>Rhabditidae</taxon>
        <taxon>Peloderinae</taxon>
        <taxon>Caenorhabditis</taxon>
    </lineage>
</organism>
<dbReference type="RefSeq" id="XP_003096291.2">
    <property type="nucleotide sequence ID" value="XM_003096243.2"/>
</dbReference>
<dbReference type="Gene3D" id="1.10.510.10">
    <property type="entry name" value="Transferase(Phosphotransferase) domain 1"/>
    <property type="match status" value="1"/>
</dbReference>
<protein>
    <submittedName>
        <fullName evidence="2">Uncharacterized protein</fullName>
    </submittedName>
</protein>
<evidence type="ECO:0000313" key="2">
    <source>
        <dbReference type="EMBL" id="EFO87286.1"/>
    </source>
</evidence>
<evidence type="ECO:0000313" key="3">
    <source>
        <dbReference type="Proteomes" id="UP000008281"/>
    </source>
</evidence>
<feature type="region of interest" description="Disordered" evidence="1">
    <location>
        <begin position="361"/>
        <end position="416"/>
    </location>
</feature>
<dbReference type="SMART" id="SM00220">
    <property type="entry name" value="S_TKc"/>
    <property type="match status" value="1"/>
</dbReference>
<dbReference type="InterPro" id="IPR050235">
    <property type="entry name" value="CK1_Ser-Thr_kinase"/>
</dbReference>
<accession>E3N5Q5</accession>
<dbReference type="CTD" id="9808463"/>
<reference evidence="2" key="1">
    <citation type="submission" date="2007-07" db="EMBL/GenBank/DDBJ databases">
        <title>PCAP assembly of the Caenorhabditis remanei genome.</title>
        <authorList>
            <consortium name="The Caenorhabditis remanei Sequencing Consortium"/>
            <person name="Wilson R.K."/>
        </authorList>
    </citation>
    <scope>NUCLEOTIDE SEQUENCE [LARGE SCALE GENOMIC DNA]</scope>
    <source>
        <strain evidence="2">PB4641</strain>
    </source>
</reference>